<protein>
    <submittedName>
        <fullName evidence="2">Serine dehydratase beta chain</fullName>
    </submittedName>
</protein>
<dbReference type="EMBL" id="JAWLNX010000014">
    <property type="protein sequence ID" value="MEB3369745.1"/>
    <property type="molecule type" value="Genomic_DNA"/>
</dbReference>
<dbReference type="InterPro" id="IPR005131">
    <property type="entry name" value="Ser_deHydtase_bsu"/>
</dbReference>
<evidence type="ECO:0000313" key="3">
    <source>
        <dbReference type="Proteomes" id="UP001327093"/>
    </source>
</evidence>
<evidence type="ECO:0000313" key="2">
    <source>
        <dbReference type="EMBL" id="MEB3369745.1"/>
    </source>
</evidence>
<dbReference type="Proteomes" id="UP001327093">
    <property type="component" value="Unassembled WGS sequence"/>
</dbReference>
<sequence>MYLLRKTDILADPAAYEESPLTISAFDLVKAGIGPSSSHAVGPMRGFQDPGMLRRSA</sequence>
<comment type="caution">
    <text evidence="2">The sequence shown here is derived from an EMBL/GenBank/DDBJ whole genome shotgun (WGS) entry which is preliminary data.</text>
</comment>
<keyword evidence="3" id="KW-1185">Reference proteome</keyword>
<accession>A0ABU6ADY6</accession>
<reference evidence="2 3" key="1">
    <citation type="submission" date="2023-10" db="EMBL/GenBank/DDBJ databases">
        <title>Saccharopolyspora sp. nov., isolated from mangrove soil.</title>
        <authorList>
            <person name="Lu Y."/>
            <person name="Liu W."/>
        </authorList>
    </citation>
    <scope>NUCLEOTIDE SEQUENCE [LARGE SCALE GENOMIC DNA]</scope>
    <source>
        <strain evidence="2 3">S2-29</strain>
    </source>
</reference>
<name>A0ABU6ADY6_9PSEU</name>
<proteinExistence type="predicted"/>
<evidence type="ECO:0000259" key="1">
    <source>
        <dbReference type="Pfam" id="PF03315"/>
    </source>
</evidence>
<dbReference type="Pfam" id="PF03315">
    <property type="entry name" value="SDH_beta"/>
    <property type="match status" value="1"/>
</dbReference>
<feature type="domain" description="Serine dehydratase beta chain" evidence="1">
    <location>
        <begin position="24"/>
        <end position="46"/>
    </location>
</feature>
<gene>
    <name evidence="2" type="ORF">R4I43_20250</name>
</gene>
<organism evidence="2 3">
    <name type="scientific">Saccharopolyspora mangrovi</name>
    <dbReference type="NCBI Taxonomy" id="3082379"/>
    <lineage>
        <taxon>Bacteria</taxon>
        <taxon>Bacillati</taxon>
        <taxon>Actinomycetota</taxon>
        <taxon>Actinomycetes</taxon>
        <taxon>Pseudonocardiales</taxon>
        <taxon>Pseudonocardiaceae</taxon>
        <taxon>Saccharopolyspora</taxon>
    </lineage>
</organism>